<keyword evidence="2" id="KW-1185">Reference proteome</keyword>
<name>A0A195DZD8_9HYME</name>
<dbReference type="EMBL" id="KQ979999">
    <property type="protein sequence ID" value="KYN18265.1"/>
    <property type="molecule type" value="Genomic_DNA"/>
</dbReference>
<reference evidence="1 2" key="1">
    <citation type="submission" date="2015-09" db="EMBL/GenBank/DDBJ databases">
        <title>Trachymyrmex cornetzi WGS genome.</title>
        <authorList>
            <person name="Nygaard S."/>
            <person name="Hu H."/>
            <person name="Boomsma J."/>
            <person name="Zhang G."/>
        </authorList>
    </citation>
    <scope>NUCLEOTIDE SEQUENCE [LARGE SCALE GENOMIC DNA]</scope>
    <source>
        <strain evidence="1">Tcor2-1</strain>
        <tissue evidence="1">Whole body</tissue>
    </source>
</reference>
<evidence type="ECO:0000313" key="2">
    <source>
        <dbReference type="Proteomes" id="UP000078492"/>
    </source>
</evidence>
<organism evidence="1 2">
    <name type="scientific">Trachymyrmex cornetzi</name>
    <dbReference type="NCBI Taxonomy" id="471704"/>
    <lineage>
        <taxon>Eukaryota</taxon>
        <taxon>Metazoa</taxon>
        <taxon>Ecdysozoa</taxon>
        <taxon>Arthropoda</taxon>
        <taxon>Hexapoda</taxon>
        <taxon>Insecta</taxon>
        <taxon>Pterygota</taxon>
        <taxon>Neoptera</taxon>
        <taxon>Endopterygota</taxon>
        <taxon>Hymenoptera</taxon>
        <taxon>Apocrita</taxon>
        <taxon>Aculeata</taxon>
        <taxon>Formicoidea</taxon>
        <taxon>Formicidae</taxon>
        <taxon>Myrmicinae</taxon>
        <taxon>Trachymyrmex</taxon>
    </lineage>
</organism>
<proteinExistence type="predicted"/>
<gene>
    <name evidence="1" type="ORF">ALC57_09372</name>
</gene>
<evidence type="ECO:0000313" key="1">
    <source>
        <dbReference type="EMBL" id="KYN18265.1"/>
    </source>
</evidence>
<dbReference type="AlphaFoldDB" id="A0A195DZD8"/>
<protein>
    <submittedName>
        <fullName evidence="1">Uncharacterized protein</fullName>
    </submittedName>
</protein>
<sequence>MGQRKKKINHQCGIRIRPKCIVARKRRKIETPLSRPAPPRSVLVADMFQQRFPRVDRTTAFYRDVYHGGNERVPNDIPSRLYDDAFVDDANATMMTSTCQTYAMEKVTSCSLLLAARRQ</sequence>
<dbReference type="Proteomes" id="UP000078492">
    <property type="component" value="Unassembled WGS sequence"/>
</dbReference>
<accession>A0A195DZD8</accession>